<comment type="subcellular location">
    <subcellularLocation>
        <location evidence="1">Membrane</location>
        <topology evidence="1">Multi-pass membrane protein</topology>
    </subcellularLocation>
</comment>
<evidence type="ECO:0000256" key="3">
    <source>
        <dbReference type="ARBA" id="ARBA00022617"/>
    </source>
</evidence>
<keyword evidence="4 10" id="KW-0812">Transmembrane</keyword>
<dbReference type="InterPro" id="IPR027387">
    <property type="entry name" value="Cytb/b6-like_sf"/>
</dbReference>
<sequence>MIDIFKTIINVLSTPTVSFTILTILIPFIFPPSDWFEKWNRRLGLYKLWTKTGCALGMGVITFFFIVGYFDPNFNITLTKPDNFPIVLMIYSMFFFIWLGMYKAHINDERLDQGLKPLEYNDPDDKVLVWPDLVYIEFIALILFMVFLIVWSILVAAPLEEPANPASTPNPSKAPWYFLGFQEILVYFDP</sequence>
<evidence type="ECO:0000259" key="11">
    <source>
        <dbReference type="PROSITE" id="PS51003"/>
    </source>
</evidence>
<evidence type="ECO:0000256" key="8">
    <source>
        <dbReference type="ARBA" id="ARBA00023004"/>
    </source>
</evidence>
<evidence type="ECO:0000256" key="5">
    <source>
        <dbReference type="ARBA" id="ARBA00022723"/>
    </source>
</evidence>
<dbReference type="GO" id="GO:0016491">
    <property type="term" value="F:oxidoreductase activity"/>
    <property type="evidence" value="ECO:0007669"/>
    <property type="project" value="InterPro"/>
</dbReference>
<evidence type="ECO:0000256" key="9">
    <source>
        <dbReference type="ARBA" id="ARBA00023136"/>
    </source>
</evidence>
<keyword evidence="6" id="KW-0249">Electron transport</keyword>
<dbReference type="InterPro" id="IPR036150">
    <property type="entry name" value="Cyt_b/b6_C_sf"/>
</dbReference>
<dbReference type="InterPro" id="IPR005798">
    <property type="entry name" value="Cyt_b/b6_C"/>
</dbReference>
<dbReference type="PROSITE" id="PS51003">
    <property type="entry name" value="CYTB_CTER"/>
    <property type="match status" value="1"/>
</dbReference>
<dbReference type="GO" id="GO:0016020">
    <property type="term" value="C:membrane"/>
    <property type="evidence" value="ECO:0007669"/>
    <property type="project" value="UniProtKB-SubCell"/>
</dbReference>
<evidence type="ECO:0000256" key="6">
    <source>
        <dbReference type="ARBA" id="ARBA00022982"/>
    </source>
</evidence>
<feature type="domain" description="Cytochrome b/b6 C-terminal region profile" evidence="11">
    <location>
        <begin position="114"/>
        <end position="190"/>
    </location>
</feature>
<reference evidence="12" key="1">
    <citation type="submission" date="2018-05" db="EMBL/GenBank/DDBJ databases">
        <authorList>
            <person name="Lanie J.A."/>
            <person name="Ng W.-L."/>
            <person name="Kazmierczak K.M."/>
            <person name="Andrzejewski T.M."/>
            <person name="Davidsen T.M."/>
            <person name="Wayne K.J."/>
            <person name="Tettelin H."/>
            <person name="Glass J.I."/>
            <person name="Rusch D."/>
            <person name="Podicherti R."/>
            <person name="Tsui H.-C.T."/>
            <person name="Winkler M.E."/>
        </authorList>
    </citation>
    <scope>NUCLEOTIDE SEQUENCE</scope>
</reference>
<feature type="transmembrane region" description="Helical" evidence="10">
    <location>
        <begin position="82"/>
        <end position="101"/>
    </location>
</feature>
<proteinExistence type="predicted"/>
<dbReference type="GO" id="GO:0009055">
    <property type="term" value="F:electron transfer activity"/>
    <property type="evidence" value="ECO:0007669"/>
    <property type="project" value="InterPro"/>
</dbReference>
<keyword evidence="8" id="KW-0408">Iron</keyword>
<dbReference type="GO" id="GO:0046872">
    <property type="term" value="F:metal ion binding"/>
    <property type="evidence" value="ECO:0007669"/>
    <property type="project" value="UniProtKB-KW"/>
</dbReference>
<keyword evidence="7 10" id="KW-1133">Transmembrane helix</keyword>
<feature type="transmembrane region" description="Helical" evidence="10">
    <location>
        <begin position="133"/>
        <end position="157"/>
    </location>
</feature>
<protein>
    <recommendedName>
        <fullName evidence="11">Cytochrome b/b6 C-terminal region profile domain-containing protein</fullName>
    </recommendedName>
</protein>
<evidence type="ECO:0000256" key="1">
    <source>
        <dbReference type="ARBA" id="ARBA00004141"/>
    </source>
</evidence>
<feature type="transmembrane region" description="Helical" evidence="10">
    <location>
        <begin position="49"/>
        <end position="70"/>
    </location>
</feature>
<feature type="transmembrane region" description="Helical" evidence="10">
    <location>
        <begin position="7"/>
        <end position="29"/>
    </location>
</feature>
<keyword evidence="9 10" id="KW-0472">Membrane</keyword>
<dbReference type="EMBL" id="UINC01026350">
    <property type="protein sequence ID" value="SVB03640.1"/>
    <property type="molecule type" value="Genomic_DNA"/>
</dbReference>
<dbReference type="AlphaFoldDB" id="A0A382APZ0"/>
<dbReference type="Gene3D" id="1.20.810.10">
    <property type="entry name" value="Cytochrome Bc1 Complex, Chain C"/>
    <property type="match status" value="1"/>
</dbReference>
<feature type="non-terminal residue" evidence="12">
    <location>
        <position position="190"/>
    </location>
</feature>
<evidence type="ECO:0000256" key="10">
    <source>
        <dbReference type="SAM" id="Phobius"/>
    </source>
</evidence>
<accession>A0A382APZ0</accession>
<gene>
    <name evidence="12" type="ORF">METZ01_LOCUS156494</name>
</gene>
<organism evidence="12">
    <name type="scientific">marine metagenome</name>
    <dbReference type="NCBI Taxonomy" id="408172"/>
    <lineage>
        <taxon>unclassified sequences</taxon>
        <taxon>metagenomes</taxon>
        <taxon>ecological metagenomes</taxon>
    </lineage>
</organism>
<keyword evidence="3" id="KW-0349">Heme</keyword>
<evidence type="ECO:0000256" key="4">
    <source>
        <dbReference type="ARBA" id="ARBA00022692"/>
    </source>
</evidence>
<keyword evidence="2" id="KW-0813">Transport</keyword>
<evidence type="ECO:0000256" key="7">
    <source>
        <dbReference type="ARBA" id="ARBA00022989"/>
    </source>
</evidence>
<keyword evidence="5" id="KW-0479">Metal-binding</keyword>
<evidence type="ECO:0000256" key="2">
    <source>
        <dbReference type="ARBA" id="ARBA00022448"/>
    </source>
</evidence>
<dbReference type="SUPFAM" id="SSF81648">
    <property type="entry name" value="a domain/subunit of cytochrome bc1 complex (Ubiquinol-cytochrome c reductase)"/>
    <property type="match status" value="1"/>
</dbReference>
<evidence type="ECO:0000313" key="12">
    <source>
        <dbReference type="EMBL" id="SVB03640.1"/>
    </source>
</evidence>
<name>A0A382APZ0_9ZZZZ</name>